<gene>
    <name evidence="2" type="ORF">SVIO_060820</name>
</gene>
<name>A0A4D4LBT5_STRVO</name>
<keyword evidence="3" id="KW-1185">Reference proteome</keyword>
<accession>A0A4D4LBT5</accession>
<feature type="region of interest" description="Disordered" evidence="1">
    <location>
        <begin position="1"/>
        <end position="66"/>
    </location>
</feature>
<proteinExistence type="predicted"/>
<protein>
    <submittedName>
        <fullName evidence="2">Uncharacterized protein</fullName>
    </submittedName>
</protein>
<organism evidence="2 3">
    <name type="scientific">Streptomyces violaceusniger</name>
    <dbReference type="NCBI Taxonomy" id="68280"/>
    <lineage>
        <taxon>Bacteria</taxon>
        <taxon>Bacillati</taxon>
        <taxon>Actinomycetota</taxon>
        <taxon>Actinomycetes</taxon>
        <taxon>Kitasatosporales</taxon>
        <taxon>Streptomycetaceae</taxon>
        <taxon>Streptomyces</taxon>
        <taxon>Streptomyces violaceusniger group</taxon>
    </lineage>
</organism>
<evidence type="ECO:0000313" key="3">
    <source>
        <dbReference type="Proteomes" id="UP000301309"/>
    </source>
</evidence>
<dbReference type="EMBL" id="BJHW01000001">
    <property type="protein sequence ID" value="GDY55459.1"/>
    <property type="molecule type" value="Genomic_DNA"/>
</dbReference>
<evidence type="ECO:0000256" key="1">
    <source>
        <dbReference type="SAM" id="MobiDB-lite"/>
    </source>
</evidence>
<sequence length="66" mass="6796">MAHTALYCPSTGEAHTGCLTNDARGPDMGSHGKPPTPNPQPKQPSPRDSDGQHPDVSGPGGGTHRK</sequence>
<feature type="compositionally biased region" description="Pro residues" evidence="1">
    <location>
        <begin position="34"/>
        <end position="44"/>
    </location>
</feature>
<dbReference type="AlphaFoldDB" id="A0A4D4LBT5"/>
<reference evidence="2 3" key="1">
    <citation type="journal article" date="2020" name="Int. J. Syst. Evol. Microbiol.">
        <title>Reclassification of Streptomyces castelarensis and Streptomyces sporoclivatus as later heterotypic synonyms of Streptomyces antimycoticus.</title>
        <authorList>
            <person name="Komaki H."/>
            <person name="Tamura T."/>
        </authorList>
    </citation>
    <scope>NUCLEOTIDE SEQUENCE [LARGE SCALE GENOMIC DNA]</scope>
    <source>
        <strain evidence="2 3">NBRC 13459</strain>
    </source>
</reference>
<comment type="caution">
    <text evidence="2">The sequence shown here is derived from an EMBL/GenBank/DDBJ whole genome shotgun (WGS) entry which is preliminary data.</text>
</comment>
<dbReference type="Proteomes" id="UP000301309">
    <property type="component" value="Unassembled WGS sequence"/>
</dbReference>
<evidence type="ECO:0000313" key="2">
    <source>
        <dbReference type="EMBL" id="GDY55459.1"/>
    </source>
</evidence>